<gene>
    <name evidence="1" type="primary">htrC</name>
    <name evidence="1" type="ORF">SAMEA4530655_00313</name>
</gene>
<name>A0A239S6X3_9BURK</name>
<protein>
    <submittedName>
        <fullName evidence="1">Heat shock protein C</fullName>
    </submittedName>
</protein>
<reference evidence="1 2" key="1">
    <citation type="submission" date="2017-06" db="EMBL/GenBank/DDBJ databases">
        <authorList>
            <consortium name="Pathogen Informatics"/>
        </authorList>
    </citation>
    <scope>NUCLEOTIDE SEQUENCE [LARGE SCALE GENOMIC DNA]</scope>
    <source>
        <strain evidence="1 2">NCTC13161</strain>
    </source>
</reference>
<dbReference type="Proteomes" id="UP000215126">
    <property type="component" value="Chromosome 1"/>
</dbReference>
<evidence type="ECO:0000313" key="1">
    <source>
        <dbReference type="EMBL" id="SNU81186.1"/>
    </source>
</evidence>
<keyword evidence="1" id="KW-0346">Stress response</keyword>
<dbReference type="STRING" id="93222.NA29_05880"/>
<proteinExistence type="predicted"/>
<keyword evidence="2" id="KW-1185">Reference proteome</keyword>
<accession>A0A239S6X3</accession>
<organism evidence="1 2">
    <name type="scientific">Pandoraea sputorum</name>
    <dbReference type="NCBI Taxonomy" id="93222"/>
    <lineage>
        <taxon>Bacteria</taxon>
        <taxon>Pseudomonadati</taxon>
        <taxon>Pseudomonadota</taxon>
        <taxon>Betaproteobacteria</taxon>
        <taxon>Burkholderiales</taxon>
        <taxon>Burkholderiaceae</taxon>
        <taxon>Pandoraea</taxon>
    </lineage>
</organism>
<sequence>MLLVEPLPEALADGLPRPFGTVSFRGVVWDLSHLSPFAFRVQIAERCDVSVLVLFSCHCFTKSIQWDARPIASIPTQEIYTDGRERRVLCPERYALSRKILRKIVLSLGTRRITLADDRRPNFVTHEHVDALGRKALYAVFFEVERDRRRKRLILRVQSAYVLEGGLTRRQREAKKIALSTLLRNIHKGSPIRA</sequence>
<evidence type="ECO:0000313" key="2">
    <source>
        <dbReference type="Proteomes" id="UP000215126"/>
    </source>
</evidence>
<dbReference type="AlphaFoldDB" id="A0A239S6X3"/>
<dbReference type="KEGG" id="pspu:NA29_05880"/>
<dbReference type="EMBL" id="LT906435">
    <property type="protein sequence ID" value="SNU81186.1"/>
    <property type="molecule type" value="Genomic_DNA"/>
</dbReference>